<dbReference type="EMBL" id="LHQS01000002">
    <property type="protein sequence ID" value="RXE56318.1"/>
    <property type="molecule type" value="Genomic_DNA"/>
</dbReference>
<protein>
    <submittedName>
        <fullName evidence="1">Uncharacterized protein</fullName>
    </submittedName>
</protein>
<evidence type="ECO:0000313" key="1">
    <source>
        <dbReference type="EMBL" id="RXE56318.1"/>
    </source>
</evidence>
<comment type="caution">
    <text evidence="1">The sequence shown here is derived from an EMBL/GenBank/DDBJ whole genome shotgun (WGS) entry which is preliminary data.</text>
</comment>
<dbReference type="AlphaFoldDB" id="A0A498H149"/>
<organism evidence="1 2">
    <name type="scientific">Methanoculleus taiwanensis</name>
    <dbReference type="NCBI Taxonomy" id="1550565"/>
    <lineage>
        <taxon>Archaea</taxon>
        <taxon>Methanobacteriati</taxon>
        <taxon>Methanobacteriota</taxon>
        <taxon>Stenosarchaea group</taxon>
        <taxon>Methanomicrobia</taxon>
        <taxon>Methanomicrobiales</taxon>
        <taxon>Methanomicrobiaceae</taxon>
        <taxon>Methanoculleus</taxon>
    </lineage>
</organism>
<sequence>MPMLGCNEDVPCCGYRQEPAGSIWIRCVVKDEEPSGTAGKKLLNCFYHRLNIFRFFWLQIETFGKSSIVICDCCRVFGSQPPNDLVLVLIPIRMLNGELSLANPAKATYCLYLDGVAAVP</sequence>
<accession>A0A498H149</accession>
<evidence type="ECO:0000313" key="2">
    <source>
        <dbReference type="Proteomes" id="UP000290932"/>
    </source>
</evidence>
<name>A0A498H149_9EURY</name>
<keyword evidence="2" id="KW-1185">Reference proteome</keyword>
<reference evidence="1 2" key="1">
    <citation type="journal article" date="2015" name="Int. J. Syst. Evol. Microbiol.">
        <title>Methanoculleus taiwanensis sp. nov., a methanogen isolated from deep marine sediment at the deformation front area near Taiwan.</title>
        <authorList>
            <person name="Weng C.Y."/>
            <person name="Chen S.C."/>
            <person name="Lai M.C."/>
            <person name="Wu S.Y."/>
            <person name="Lin S."/>
            <person name="Yang T.F."/>
            <person name="Chen P.C."/>
        </authorList>
    </citation>
    <scope>NUCLEOTIDE SEQUENCE [LARGE SCALE GENOMIC DNA]</scope>
    <source>
        <strain evidence="1 2">CYW4</strain>
    </source>
</reference>
<gene>
    <name evidence="1" type="ORF">ABH15_09400</name>
</gene>
<proteinExistence type="predicted"/>
<dbReference type="Proteomes" id="UP000290932">
    <property type="component" value="Unassembled WGS sequence"/>
</dbReference>